<keyword evidence="2" id="KW-1185">Reference proteome</keyword>
<protein>
    <submittedName>
        <fullName evidence="1">Uncharacterized protein</fullName>
    </submittedName>
</protein>
<gene>
    <name evidence="1" type="ORF">FHS03_002926</name>
</gene>
<dbReference type="RefSeq" id="WP_229426218.1">
    <property type="nucleotide sequence ID" value="NZ_JACHXD010000007.1"/>
</dbReference>
<organism evidence="1 2">
    <name type="scientific">Pseudoduganella violacea</name>
    <dbReference type="NCBI Taxonomy" id="1715466"/>
    <lineage>
        <taxon>Bacteria</taxon>
        <taxon>Pseudomonadati</taxon>
        <taxon>Pseudomonadota</taxon>
        <taxon>Betaproteobacteria</taxon>
        <taxon>Burkholderiales</taxon>
        <taxon>Oxalobacteraceae</taxon>
        <taxon>Telluria group</taxon>
        <taxon>Pseudoduganella</taxon>
    </lineage>
</organism>
<evidence type="ECO:0000313" key="1">
    <source>
        <dbReference type="EMBL" id="MBB3119871.1"/>
    </source>
</evidence>
<dbReference type="AlphaFoldDB" id="A0A7W5FUM7"/>
<comment type="caution">
    <text evidence="1">The sequence shown here is derived from an EMBL/GenBank/DDBJ whole genome shotgun (WGS) entry which is preliminary data.</text>
</comment>
<accession>A0A7W5FUM7</accession>
<proteinExistence type="predicted"/>
<dbReference type="EMBL" id="JACHXD010000007">
    <property type="protein sequence ID" value="MBB3119871.1"/>
    <property type="molecule type" value="Genomic_DNA"/>
</dbReference>
<sequence>MQALFIELPAFARLREQYLDDEAYRQLQADLLRNPEPSLTRMRLII</sequence>
<dbReference type="Proteomes" id="UP000541535">
    <property type="component" value="Unassembled WGS sequence"/>
</dbReference>
<name>A0A7W5FUM7_9BURK</name>
<reference evidence="1 2" key="1">
    <citation type="submission" date="2020-08" db="EMBL/GenBank/DDBJ databases">
        <title>Genomic Encyclopedia of Type Strains, Phase III (KMG-III): the genomes of soil and plant-associated and newly described type strains.</title>
        <authorList>
            <person name="Whitman W."/>
        </authorList>
    </citation>
    <scope>NUCLEOTIDE SEQUENCE [LARGE SCALE GENOMIC DNA]</scope>
    <source>
        <strain evidence="1 2">CECT 8897</strain>
    </source>
</reference>
<evidence type="ECO:0000313" key="2">
    <source>
        <dbReference type="Proteomes" id="UP000541535"/>
    </source>
</evidence>